<keyword evidence="3" id="KW-0472">Membrane</keyword>
<evidence type="ECO:0000256" key="2">
    <source>
        <dbReference type="ARBA" id="ARBA00023169"/>
    </source>
</evidence>
<dbReference type="Proteomes" id="UP001315686">
    <property type="component" value="Unassembled WGS sequence"/>
</dbReference>
<feature type="transmembrane region" description="Helical" evidence="3">
    <location>
        <begin position="7"/>
        <end position="33"/>
    </location>
</feature>
<dbReference type="PANTHER" id="PTHR30576">
    <property type="entry name" value="COLANIC BIOSYNTHESIS UDP-GLUCOSE LIPID CARRIER TRANSFERASE"/>
    <property type="match status" value="1"/>
</dbReference>
<dbReference type="Pfam" id="PF02397">
    <property type="entry name" value="Bac_transf"/>
    <property type="match status" value="1"/>
</dbReference>
<dbReference type="EMBL" id="JADQAZ010000002">
    <property type="protein sequence ID" value="MBT0957797.1"/>
    <property type="molecule type" value="Genomic_DNA"/>
</dbReference>
<dbReference type="InterPro" id="IPR003362">
    <property type="entry name" value="Bact_transf"/>
</dbReference>
<dbReference type="AlphaFoldDB" id="A0AAP2CRC5"/>
<keyword evidence="5" id="KW-0808">Transferase</keyword>
<evidence type="ECO:0000313" key="5">
    <source>
        <dbReference type="EMBL" id="MBT0957797.1"/>
    </source>
</evidence>
<reference evidence="5 6" key="1">
    <citation type="journal article" date="2021" name="Arch. Microbiol.">
        <title>Harenicola maris gen. nov., sp. nov. isolated from the Sea of Japan shallow sediments.</title>
        <authorList>
            <person name="Romanenko L.A."/>
            <person name="Kurilenko V.V."/>
            <person name="Chernysheva N.Y."/>
            <person name="Tekutyeva L.A."/>
            <person name="Velansky P.V."/>
            <person name="Svetashev V.I."/>
            <person name="Isaeva M.P."/>
        </authorList>
    </citation>
    <scope>NUCLEOTIDE SEQUENCE [LARGE SCALE GENOMIC DNA]</scope>
    <source>
        <strain evidence="5 6">KMM 3653</strain>
    </source>
</reference>
<keyword evidence="2" id="KW-0270">Exopolysaccharide synthesis</keyword>
<keyword evidence="6" id="KW-1185">Reference proteome</keyword>
<keyword evidence="3" id="KW-0812">Transmembrane</keyword>
<sequence>MRPGKRLFDIVLALILLVPGLPAMAIIAVIILLRDGRPVLFVSERMRAPGQAFRLYKFRTMSLSDDLSIIRPLGGDQVHRVTPIGRVLRRTRLDELPQLFNVLKGDISFVGPRPPLRKYVEAYPEIYARVLATPPGITGLATVLYHAHEEWILGQETSAEATEAAYRRRCVPWKAHLDILYQQKQSLGLDLYLIVLTSAKILPLPGKRAARLRGHK</sequence>
<dbReference type="GO" id="GO:0000271">
    <property type="term" value="P:polysaccharide biosynthetic process"/>
    <property type="evidence" value="ECO:0007669"/>
    <property type="project" value="UniProtKB-KW"/>
</dbReference>
<accession>A0AAP2CRC5</accession>
<evidence type="ECO:0000256" key="1">
    <source>
        <dbReference type="ARBA" id="ARBA00006464"/>
    </source>
</evidence>
<evidence type="ECO:0000259" key="4">
    <source>
        <dbReference type="Pfam" id="PF02397"/>
    </source>
</evidence>
<organism evidence="5 6">
    <name type="scientific">Harenicola maris</name>
    <dbReference type="NCBI Taxonomy" id="2841044"/>
    <lineage>
        <taxon>Bacteria</taxon>
        <taxon>Pseudomonadati</taxon>
        <taxon>Pseudomonadota</taxon>
        <taxon>Alphaproteobacteria</taxon>
        <taxon>Rhodobacterales</taxon>
        <taxon>Paracoccaceae</taxon>
        <taxon>Harenicola</taxon>
    </lineage>
</organism>
<dbReference type="PANTHER" id="PTHR30576:SF20">
    <property type="entry name" value="QUINOVOSAMINEPHOSPHOTRANSFERAE-RELATED"/>
    <property type="match status" value="1"/>
</dbReference>
<proteinExistence type="inferred from homology"/>
<dbReference type="GO" id="GO:0016780">
    <property type="term" value="F:phosphotransferase activity, for other substituted phosphate groups"/>
    <property type="evidence" value="ECO:0007669"/>
    <property type="project" value="TreeGrafter"/>
</dbReference>
<comment type="caution">
    <text evidence="5">The sequence shown here is derived from an EMBL/GenBank/DDBJ whole genome shotgun (WGS) entry which is preliminary data.</text>
</comment>
<gene>
    <name evidence="5" type="ORF">IV417_10380</name>
</gene>
<feature type="domain" description="Bacterial sugar transferase" evidence="4">
    <location>
        <begin position="5"/>
        <end position="202"/>
    </location>
</feature>
<protein>
    <submittedName>
        <fullName evidence="5">Sugar transferase</fullName>
    </submittedName>
</protein>
<keyword evidence="3" id="KW-1133">Transmembrane helix</keyword>
<name>A0AAP2CRC5_9RHOB</name>
<evidence type="ECO:0000256" key="3">
    <source>
        <dbReference type="SAM" id="Phobius"/>
    </source>
</evidence>
<evidence type="ECO:0000313" key="6">
    <source>
        <dbReference type="Proteomes" id="UP001315686"/>
    </source>
</evidence>
<comment type="similarity">
    <text evidence="1">Belongs to the bacterial sugar transferase family.</text>
</comment>